<proteinExistence type="predicted"/>
<organism evidence="1 2">
    <name type="scientific">Nonomuraea purpurea</name>
    <dbReference type="NCBI Taxonomy" id="1849276"/>
    <lineage>
        <taxon>Bacteria</taxon>
        <taxon>Bacillati</taxon>
        <taxon>Actinomycetota</taxon>
        <taxon>Actinomycetes</taxon>
        <taxon>Streptosporangiales</taxon>
        <taxon>Streptosporangiaceae</taxon>
        <taxon>Nonomuraea</taxon>
    </lineage>
</organism>
<dbReference type="RefSeq" id="WP_379535817.1">
    <property type="nucleotide sequence ID" value="NZ_JBHSBI010000054.1"/>
</dbReference>
<name>A0ABV8GPV4_9ACTN</name>
<reference evidence="2" key="1">
    <citation type="journal article" date="2019" name="Int. J. Syst. Evol. Microbiol.">
        <title>The Global Catalogue of Microorganisms (GCM) 10K type strain sequencing project: providing services to taxonomists for standard genome sequencing and annotation.</title>
        <authorList>
            <consortium name="The Broad Institute Genomics Platform"/>
            <consortium name="The Broad Institute Genome Sequencing Center for Infectious Disease"/>
            <person name="Wu L."/>
            <person name="Ma J."/>
        </authorList>
    </citation>
    <scope>NUCLEOTIDE SEQUENCE [LARGE SCALE GENOMIC DNA]</scope>
    <source>
        <strain evidence="2">TBRC 1276</strain>
    </source>
</reference>
<comment type="caution">
    <text evidence="1">The sequence shown here is derived from an EMBL/GenBank/DDBJ whole genome shotgun (WGS) entry which is preliminary data.</text>
</comment>
<accession>A0ABV8GPV4</accession>
<protein>
    <submittedName>
        <fullName evidence="1">Uncharacterized protein</fullName>
    </submittedName>
</protein>
<evidence type="ECO:0000313" key="2">
    <source>
        <dbReference type="Proteomes" id="UP001595851"/>
    </source>
</evidence>
<sequence length="325" mass="36854">MSPLMRPYSPNSYPEFKSAFNLCASSKAGKLAIEEYLKEREEGLGRTLLPVPPIDKADYRSALKEFLEESDDADTSLLCRYLERSNDDETYNRLVQLKTSINASFYNDGRCDSMHYFSSWERMLLTIRDRLQKSGHSSAMVSLVFTHPDSLVFKDLKKNHAYFNARTGESWDLFFVGYERARFLNKWSFAPEGFNNVRREIENRHATALLGERPVEGILGWKFSGTADLVSFMVHGWDIDWLSLRYIRLLDSSGAYSAYSLAEVVEELAEWREDSPPIRDLAPGELPLHISALSLQPGLKAISVALLSGIAGNAAYEILKSVLLK</sequence>
<dbReference type="EMBL" id="JBHSBI010000054">
    <property type="protein sequence ID" value="MFC4016022.1"/>
    <property type="molecule type" value="Genomic_DNA"/>
</dbReference>
<gene>
    <name evidence="1" type="ORF">ACFOY2_53045</name>
</gene>
<keyword evidence="2" id="KW-1185">Reference proteome</keyword>
<evidence type="ECO:0000313" key="1">
    <source>
        <dbReference type="EMBL" id="MFC4016022.1"/>
    </source>
</evidence>
<dbReference type="Proteomes" id="UP001595851">
    <property type="component" value="Unassembled WGS sequence"/>
</dbReference>